<feature type="region of interest" description="Disordered" evidence="1">
    <location>
        <begin position="1591"/>
        <end position="1616"/>
    </location>
</feature>
<feature type="region of interest" description="Disordered" evidence="1">
    <location>
        <begin position="1733"/>
        <end position="1752"/>
    </location>
</feature>
<feature type="compositionally biased region" description="Polar residues" evidence="1">
    <location>
        <begin position="189"/>
        <end position="201"/>
    </location>
</feature>
<dbReference type="InterPro" id="IPR042099">
    <property type="entry name" value="ANL_N_sf"/>
</dbReference>
<sequence>MSLPPDIAKALQEIDQEFEDGDITRKGYEKRRTAVFEASGLSEYMYSQGQLDAAATIGFAPPAARHDPFKPMQDGTSMLQDIDSMQRTSLSTDDSNDQTYSHDSRGYAFQPPSSATTSAPSHPPGQTHTQYGQSPILSGHLVNEPGQLHDQDRPGQHDTPHDFYEKPALEDDRHMRRRSTDLSGIPYSGVTSPEWTHSQHATPAAQGPQLTPLEPRDIPFAIHDPHNPQIAMSNFDNTAAVLRHRGRSNPKKAAFMVLDAKGKEVATITWDKLASRAEKVAQVIRDKSGLYRGDRVALVYRDCEVIDFAIALFGCFIAGVVAVPINKQEDFQELTTILAATQAHLALTTDTNLKVFARELSLNKMQWPRGVEWWKTNEFGSFQLKKKEEVPPLQAPDLAYVEYSKSPTGDLRGVVISHRTVMHQMASLSAIVTTAPSSMRDKYVPERDRQGKPVMTRSNGEVLVTYLDPRQAIGMILGILLAVYYGNTTVWCPTGAVGTPGLFAHIITRYRATLLLADYPGLKTVAYNYQNDPMSTRGKKHHVDFSTIKLCLVDCLTVDSEFHEILADRWLRPLGNKRSREVLTPMLCLPEHGGMVISMKDWLEGQERIANLGVTFEDIEDQDLTEVLLDQEALKSNEVVVVAVGADVAKKAGDSTTVRVGSFFYPLVDATLAVVDPETSLLCSTTTVGEIWIDSPSMSACYWLLPRHTDTIFHARPYYIKPDTRETQVFEQEFLRTGLLGFVMHGRVFVLGLYEDRLRQKVEWVEDAQEITEYRYHYVTHLVNTIMRNVPKIFDCSAFDVYINKEHLPVVLLESPSASTVPLTPSGPARILDNDLLEALAEKVIEALLENHQVRVYCVLICAPNTLPRVSRNGRKEIGNMLCRKEFERGSLPTVMVKFAVERAVLNLPVGADPVGGIWSRIATERRAIELQHEGKQYSGVDVRTACLDERTSTNLADFGSIVEVFQWRASRQLEELALLSIDNRGKEGKAISWRKLDLKISATAFYLKNKVRLKSGTQVILMYTHSEEFFLAIHACFALGVTAIPIAPIDPSRLSEDVPALLSIISDFKIKHILVNSDTNTALQSKFVSQHLKQAALAQKILLPQIYNTAKPSKQTKGCRENGFVMEQAWLRLGFPALVWTYWSPDQRRTCVTLDHAAIMGCCKVQKETCQMPSSRPMLGCIRSTSGLGFLHSFLMGVFVGCATYLMSPVDFAANPLFLSQVLARYKMKDCYVTPQSMEHLMQAMQGKGPSLHELKNLMIAFDGRVAPHAFPRMRQQLGPSGLDASALNATYGHVVNPMLATRSYMCIEPVEVCLDTRALRAGYIRVTTPQNDPHAIVLHDSGMVPVSTQIAIVNPETCTLCRNGEFGEIWVASEASALGFHESSDPFDLERFNGRIADVDSRNTYIRTGDLGFLYTVARPVSRGQGVAELQTLFVLGCVGETFEVNGLNHFPMDIEATVERCHRAIARGGSAVFQAGDQVVLLVEVLRTTHLSGVVPVIVNAVLDQHQIIVDKIAFCARGDFPRSRLREKQRGRILAAWIKKQLRTCIVYNVRDGERHLDSADTMTMTQEPLGAIGENMDGMDEVDEPRGIRTSGGYVRAIPGSSQGRPERGTARLSMSSSVQGLPAGTTQAEMQAALALQTGTSSLADPEDIARRESHERSSFSDVRSSFDRPIQHLTPVKRQPVDLDAIPDHMEESRSPLSYEGDYGDLSWMPEQQADDTLQAYLDAPRVQPSGMSTPASLGDFGVAR</sequence>
<keyword evidence="4" id="KW-1185">Reference proteome</keyword>
<dbReference type="Pfam" id="PF00501">
    <property type="entry name" value="AMP-binding"/>
    <property type="match status" value="2"/>
</dbReference>
<feature type="compositionally biased region" description="Polar residues" evidence="1">
    <location>
        <begin position="87"/>
        <end position="99"/>
    </location>
</feature>
<dbReference type="InterPro" id="IPR025110">
    <property type="entry name" value="AMP-bd_C"/>
</dbReference>
<dbReference type="Gene3D" id="3.30.300.30">
    <property type="match status" value="2"/>
</dbReference>
<dbReference type="EMBL" id="MCFI01000009">
    <property type="protein sequence ID" value="ORY82670.1"/>
    <property type="molecule type" value="Genomic_DNA"/>
</dbReference>
<reference evidence="3 4" key="1">
    <citation type="submission" date="2016-07" db="EMBL/GenBank/DDBJ databases">
        <title>Pervasive Adenine N6-methylation of Active Genes in Fungi.</title>
        <authorList>
            <consortium name="DOE Joint Genome Institute"/>
            <person name="Mondo S.J."/>
            <person name="Dannebaum R.O."/>
            <person name="Kuo R.C."/>
            <person name="Labutti K."/>
            <person name="Haridas S."/>
            <person name="Kuo A."/>
            <person name="Salamov A."/>
            <person name="Ahrendt S.R."/>
            <person name="Lipzen A."/>
            <person name="Sullivan W."/>
            <person name="Andreopoulos W.B."/>
            <person name="Clum A."/>
            <person name="Lindquist E."/>
            <person name="Daum C."/>
            <person name="Ramamoorthy G.K."/>
            <person name="Gryganskyi A."/>
            <person name="Culley D."/>
            <person name="Magnuson J.K."/>
            <person name="James T.Y."/>
            <person name="O'Malley M.A."/>
            <person name="Stajich J.E."/>
            <person name="Spatafora J.W."/>
            <person name="Visel A."/>
            <person name="Grigoriev I.V."/>
        </authorList>
    </citation>
    <scope>NUCLEOTIDE SEQUENCE [LARGE SCALE GENOMIC DNA]</scope>
    <source>
        <strain evidence="3 4">12-1054</strain>
    </source>
</reference>
<name>A0A1Y2FFC7_PROLT</name>
<accession>A0A1Y2FFC7</accession>
<dbReference type="PROSITE" id="PS51912">
    <property type="entry name" value="DMAP1_BIND"/>
    <property type="match status" value="1"/>
</dbReference>
<feature type="compositionally biased region" description="Basic and acidic residues" evidence="1">
    <location>
        <begin position="1654"/>
        <end position="1671"/>
    </location>
</feature>
<dbReference type="GeneID" id="63783582"/>
<dbReference type="RefSeq" id="XP_040725541.1">
    <property type="nucleotide sequence ID" value="XM_040866983.1"/>
</dbReference>
<dbReference type="PANTHER" id="PTHR22754:SF32">
    <property type="entry name" value="DISCO-INTERACTING PROTEIN 2"/>
    <property type="match status" value="1"/>
</dbReference>
<protein>
    <recommendedName>
        <fullName evidence="2">DMAP1-binding domain-containing protein</fullName>
    </recommendedName>
</protein>
<evidence type="ECO:0000256" key="1">
    <source>
        <dbReference type="SAM" id="MobiDB-lite"/>
    </source>
</evidence>
<feature type="compositionally biased region" description="Low complexity" evidence="1">
    <location>
        <begin position="111"/>
        <end position="120"/>
    </location>
</feature>
<feature type="region of interest" description="Disordered" evidence="1">
    <location>
        <begin position="87"/>
        <end position="209"/>
    </location>
</feature>
<evidence type="ECO:0000259" key="2">
    <source>
        <dbReference type="PROSITE" id="PS51912"/>
    </source>
</evidence>
<dbReference type="OrthoDB" id="69964at2759"/>
<feature type="compositionally biased region" description="Basic and acidic residues" evidence="1">
    <location>
        <begin position="147"/>
        <end position="180"/>
    </location>
</feature>
<organism evidence="3 4">
    <name type="scientific">Protomyces lactucae-debilis</name>
    <dbReference type="NCBI Taxonomy" id="2754530"/>
    <lineage>
        <taxon>Eukaryota</taxon>
        <taxon>Fungi</taxon>
        <taxon>Dikarya</taxon>
        <taxon>Ascomycota</taxon>
        <taxon>Taphrinomycotina</taxon>
        <taxon>Taphrinomycetes</taxon>
        <taxon>Taphrinales</taxon>
        <taxon>Protomycetaceae</taxon>
        <taxon>Protomyces</taxon>
    </lineage>
</organism>
<dbReference type="Pfam" id="PF06464">
    <property type="entry name" value="DMAP_binding"/>
    <property type="match status" value="1"/>
</dbReference>
<dbReference type="STRING" id="56484.A0A1Y2FFC7"/>
<comment type="caution">
    <text evidence="3">The sequence shown here is derived from an EMBL/GenBank/DDBJ whole genome shotgun (WGS) entry which is preliminary data.</text>
</comment>
<feature type="region of interest" description="Disordered" evidence="1">
    <location>
        <begin position="1697"/>
        <end position="1724"/>
    </location>
</feature>
<feature type="domain" description="DMAP1-binding" evidence="2">
    <location>
        <begin position="1"/>
        <end position="140"/>
    </location>
</feature>
<dbReference type="PANTHER" id="PTHR22754">
    <property type="entry name" value="DISCO-INTERACTING PROTEIN 2 DIP2 -RELATED"/>
    <property type="match status" value="1"/>
</dbReference>
<dbReference type="GO" id="GO:0005829">
    <property type="term" value="C:cytosol"/>
    <property type="evidence" value="ECO:0007669"/>
    <property type="project" value="TreeGrafter"/>
</dbReference>
<dbReference type="InterPro" id="IPR010506">
    <property type="entry name" value="DMAP1-bd"/>
</dbReference>
<dbReference type="InterPro" id="IPR045851">
    <property type="entry name" value="AMP-bd_C_sf"/>
</dbReference>
<proteinExistence type="predicted"/>
<dbReference type="Proteomes" id="UP000193685">
    <property type="component" value="Unassembled WGS sequence"/>
</dbReference>
<dbReference type="Pfam" id="PF24919">
    <property type="entry name" value="Mug62"/>
    <property type="match status" value="1"/>
</dbReference>
<dbReference type="InterPro" id="IPR000873">
    <property type="entry name" value="AMP-dep_synth/lig_dom"/>
</dbReference>
<feature type="compositionally biased region" description="Polar residues" evidence="1">
    <location>
        <begin position="126"/>
        <end position="136"/>
    </location>
</feature>
<dbReference type="InterPro" id="IPR056881">
    <property type="entry name" value="Mug62_dom"/>
</dbReference>
<evidence type="ECO:0000313" key="4">
    <source>
        <dbReference type="Proteomes" id="UP000193685"/>
    </source>
</evidence>
<feature type="region of interest" description="Disordered" evidence="1">
    <location>
        <begin position="1645"/>
        <end position="1671"/>
    </location>
</feature>
<gene>
    <name evidence="3" type="ORF">BCR37DRAFT_319049</name>
</gene>
<dbReference type="Pfam" id="PF23024">
    <property type="entry name" value="AMP-dom_DIP2-like"/>
    <property type="match status" value="1"/>
</dbReference>
<dbReference type="SUPFAM" id="SSF56801">
    <property type="entry name" value="Acetyl-CoA synthetase-like"/>
    <property type="match status" value="2"/>
</dbReference>
<dbReference type="Gene3D" id="3.40.50.12780">
    <property type="entry name" value="N-terminal domain of ligase-like"/>
    <property type="match status" value="3"/>
</dbReference>
<evidence type="ECO:0000313" key="3">
    <source>
        <dbReference type="EMBL" id="ORY82670.1"/>
    </source>
</evidence>
<dbReference type="OMA" id="LVWTYWT"/>